<keyword evidence="3" id="KW-0786">Thiamine pyrophosphate</keyword>
<dbReference type="AlphaFoldDB" id="X1AZ89"/>
<name>X1AZ89_9ZZZZ</name>
<evidence type="ECO:0000256" key="2">
    <source>
        <dbReference type="ARBA" id="ARBA00007131"/>
    </source>
</evidence>
<protein>
    <recommendedName>
        <fullName evidence="6">Transketolase signature 1 domain-containing protein</fullName>
    </recommendedName>
</protein>
<comment type="similarity">
    <text evidence="2">Belongs to the transketolase family.</text>
</comment>
<organism evidence="5">
    <name type="scientific">marine sediment metagenome</name>
    <dbReference type="NCBI Taxonomy" id="412755"/>
    <lineage>
        <taxon>unclassified sequences</taxon>
        <taxon>metagenomes</taxon>
        <taxon>ecological metagenomes</taxon>
    </lineage>
</organism>
<evidence type="ECO:0000256" key="3">
    <source>
        <dbReference type="ARBA" id="ARBA00023052"/>
    </source>
</evidence>
<feature type="compositionally biased region" description="Basic and acidic residues" evidence="4">
    <location>
        <begin position="79"/>
        <end position="92"/>
    </location>
</feature>
<proteinExistence type="inferred from homology"/>
<evidence type="ECO:0008006" key="6">
    <source>
        <dbReference type="Google" id="ProtNLM"/>
    </source>
</evidence>
<dbReference type="EMBL" id="BART01011746">
    <property type="protein sequence ID" value="GAG88594.1"/>
    <property type="molecule type" value="Genomic_DNA"/>
</dbReference>
<dbReference type="InterPro" id="IPR029061">
    <property type="entry name" value="THDP-binding"/>
</dbReference>
<dbReference type="PANTHER" id="PTHR47514:SF1">
    <property type="entry name" value="TRANSKETOLASE N-TERMINAL SECTION-RELATED"/>
    <property type="match status" value="1"/>
</dbReference>
<evidence type="ECO:0000313" key="5">
    <source>
        <dbReference type="EMBL" id="GAG88594.1"/>
    </source>
</evidence>
<evidence type="ECO:0000256" key="1">
    <source>
        <dbReference type="ARBA" id="ARBA00001964"/>
    </source>
</evidence>
<dbReference type="PANTHER" id="PTHR47514">
    <property type="entry name" value="TRANSKETOLASE N-TERMINAL SECTION-RELATED"/>
    <property type="match status" value="1"/>
</dbReference>
<evidence type="ECO:0000256" key="4">
    <source>
        <dbReference type="SAM" id="MobiDB-lite"/>
    </source>
</evidence>
<gene>
    <name evidence="5" type="ORF">S01H4_24853</name>
</gene>
<dbReference type="SUPFAM" id="SSF52518">
    <property type="entry name" value="Thiamin diphosphate-binding fold (THDP-binding)"/>
    <property type="match status" value="1"/>
</dbReference>
<feature type="region of interest" description="Disordered" evidence="4">
    <location>
        <begin position="71"/>
        <end position="92"/>
    </location>
</feature>
<accession>X1AZ89</accession>
<reference evidence="5" key="1">
    <citation type="journal article" date="2014" name="Front. Microbiol.">
        <title>High frequency of phylogenetically diverse reductive dehalogenase-homologous genes in deep subseafloor sedimentary metagenomes.</title>
        <authorList>
            <person name="Kawai M."/>
            <person name="Futagami T."/>
            <person name="Toyoda A."/>
            <person name="Takaki Y."/>
            <person name="Nishi S."/>
            <person name="Hori S."/>
            <person name="Arai W."/>
            <person name="Tsubouchi T."/>
            <person name="Morono Y."/>
            <person name="Uchiyama I."/>
            <person name="Ito T."/>
            <person name="Fujiyama A."/>
            <person name="Inagaki F."/>
            <person name="Takami H."/>
        </authorList>
    </citation>
    <scope>NUCLEOTIDE SEQUENCE</scope>
    <source>
        <strain evidence="5">Expedition CK06-06</strain>
    </source>
</reference>
<sequence length="92" mass="10489">EVDGHDIEAFLNVLHEARYVKVRGKPVAIIAHTVKGYGVAETEFNYKWHTHAPDPEVADRMLRELARNYGRPESGYSRLGEEDAKEKFYGGE</sequence>
<feature type="non-terminal residue" evidence="5">
    <location>
        <position position="1"/>
    </location>
</feature>
<comment type="caution">
    <text evidence="5">The sequence shown here is derived from an EMBL/GenBank/DDBJ whole genome shotgun (WGS) entry which is preliminary data.</text>
</comment>
<comment type="cofactor">
    <cofactor evidence="1">
        <name>thiamine diphosphate</name>
        <dbReference type="ChEBI" id="CHEBI:58937"/>
    </cofactor>
</comment>
<dbReference type="Gene3D" id="3.40.50.970">
    <property type="match status" value="1"/>
</dbReference>